<gene>
    <name evidence="6" type="ORF">BSAE_1497</name>
</gene>
<comment type="caution">
    <text evidence="6">The sequence shown here is derived from an EMBL/GenBank/DDBJ whole genome shotgun (WGS) entry which is preliminary data.</text>
</comment>
<feature type="compositionally biased region" description="Basic and acidic residues" evidence="3">
    <location>
        <begin position="141"/>
        <end position="153"/>
    </location>
</feature>
<dbReference type="PROSITE" id="PS50110">
    <property type="entry name" value="RESPONSE_REGULATORY"/>
    <property type="match status" value="1"/>
</dbReference>
<dbReference type="RefSeq" id="WP_033508963.1">
    <property type="nucleotide sequence ID" value="NZ_JDTM01000004.1"/>
</dbReference>
<dbReference type="EMBL" id="JGZM01000008">
    <property type="protein sequence ID" value="KFI85636.1"/>
    <property type="molecule type" value="Genomic_DNA"/>
</dbReference>
<dbReference type="GO" id="GO:0006355">
    <property type="term" value="P:regulation of DNA-templated transcription"/>
    <property type="evidence" value="ECO:0007669"/>
    <property type="project" value="InterPro"/>
</dbReference>
<dbReference type="PANTHER" id="PTHR43214">
    <property type="entry name" value="TWO-COMPONENT RESPONSE REGULATOR"/>
    <property type="match status" value="1"/>
</dbReference>
<dbReference type="InterPro" id="IPR011006">
    <property type="entry name" value="CheY-like_superfamily"/>
</dbReference>
<feature type="domain" description="Response regulatory" evidence="5">
    <location>
        <begin position="7"/>
        <end position="124"/>
    </location>
</feature>
<dbReference type="CDD" id="cd06170">
    <property type="entry name" value="LuxR_C_like"/>
    <property type="match status" value="1"/>
</dbReference>
<protein>
    <submittedName>
        <fullName evidence="6">Two component transcriptional regulator, LuxR family</fullName>
    </submittedName>
</protein>
<dbReference type="GO" id="GO:0000160">
    <property type="term" value="P:phosphorelay signal transduction system"/>
    <property type="evidence" value="ECO:0007669"/>
    <property type="project" value="InterPro"/>
</dbReference>
<dbReference type="PRINTS" id="PR00038">
    <property type="entry name" value="HTHLUXR"/>
</dbReference>
<dbReference type="Gene3D" id="1.10.10.10">
    <property type="entry name" value="Winged helix-like DNA-binding domain superfamily/Winged helix DNA-binding domain"/>
    <property type="match status" value="1"/>
</dbReference>
<dbReference type="SMART" id="SM00421">
    <property type="entry name" value="HTH_LUXR"/>
    <property type="match status" value="1"/>
</dbReference>
<evidence type="ECO:0000313" key="7">
    <source>
        <dbReference type="Proteomes" id="UP000029040"/>
    </source>
</evidence>
<organism evidence="6 7">
    <name type="scientific">Bifidobacterium pullorum subsp. saeculare DSM 6531 = LMG 14934</name>
    <dbReference type="NCBI Taxonomy" id="1437611"/>
    <lineage>
        <taxon>Bacteria</taxon>
        <taxon>Bacillati</taxon>
        <taxon>Actinomycetota</taxon>
        <taxon>Actinomycetes</taxon>
        <taxon>Bifidobacteriales</taxon>
        <taxon>Bifidobacteriaceae</taxon>
        <taxon>Bifidobacterium</taxon>
    </lineage>
</organism>
<feature type="domain" description="HTH luxR-type" evidence="4">
    <location>
        <begin position="156"/>
        <end position="221"/>
    </location>
</feature>
<reference evidence="6 7" key="1">
    <citation type="submission" date="2014-03" db="EMBL/GenBank/DDBJ databases">
        <title>Genomics of Bifidobacteria.</title>
        <authorList>
            <person name="Ventura M."/>
            <person name="Milani C."/>
            <person name="Lugli G.A."/>
        </authorList>
    </citation>
    <scope>NUCLEOTIDE SEQUENCE [LARGE SCALE GENOMIC DNA]</scope>
    <source>
        <strain evidence="6 7">LMG 14934</strain>
    </source>
</reference>
<dbReference type="CDD" id="cd00156">
    <property type="entry name" value="REC"/>
    <property type="match status" value="1"/>
</dbReference>
<dbReference type="SUPFAM" id="SSF46894">
    <property type="entry name" value="C-terminal effector domain of the bipartite response regulators"/>
    <property type="match status" value="1"/>
</dbReference>
<dbReference type="AlphaFoldDB" id="A0A087CQT6"/>
<evidence type="ECO:0000256" key="1">
    <source>
        <dbReference type="ARBA" id="ARBA00023125"/>
    </source>
</evidence>
<evidence type="ECO:0000313" key="6">
    <source>
        <dbReference type="EMBL" id="KFI85636.1"/>
    </source>
</evidence>
<feature type="region of interest" description="Disordered" evidence="3">
    <location>
        <begin position="125"/>
        <end position="162"/>
    </location>
</feature>
<dbReference type="InterPro" id="IPR001789">
    <property type="entry name" value="Sig_transdc_resp-reg_receiver"/>
</dbReference>
<dbReference type="Gene3D" id="3.40.50.2300">
    <property type="match status" value="1"/>
</dbReference>
<dbReference type="GO" id="GO:0003677">
    <property type="term" value="F:DNA binding"/>
    <property type="evidence" value="ECO:0007669"/>
    <property type="project" value="UniProtKB-KW"/>
</dbReference>
<evidence type="ECO:0000256" key="2">
    <source>
        <dbReference type="PROSITE-ProRule" id="PRU00169"/>
    </source>
</evidence>
<keyword evidence="1" id="KW-0238">DNA-binding</keyword>
<proteinExistence type="predicted"/>
<feature type="modified residue" description="4-aspartylphosphate" evidence="2">
    <location>
        <position position="60"/>
    </location>
</feature>
<dbReference type="InterPro" id="IPR036388">
    <property type="entry name" value="WH-like_DNA-bd_sf"/>
</dbReference>
<sequence length="224" mass="24459">MTRTTIAVGVVDNDRLSLEMLKRIVLQQPIFTLKWAVSDSAVAIQSCLDTASRPDVLLTDMALDGMSGAELCNLVHQMAPSVRFVGVTAFPQTPTSSSDAQRPFDIVAKDNFRAIPAAIVNAMRPVPDQAGSNDDSGDSGDNTRGDVNAETHTRVTVPATPRLSRRELETLRYYAQGLSTNDITDIMQTSKGTLRSYEERALAKLHARNRTEAVAICERLHLFG</sequence>
<evidence type="ECO:0000256" key="3">
    <source>
        <dbReference type="SAM" id="MobiDB-lite"/>
    </source>
</evidence>
<dbReference type="Proteomes" id="UP000029040">
    <property type="component" value="Unassembled WGS sequence"/>
</dbReference>
<keyword evidence="2" id="KW-0597">Phosphoprotein</keyword>
<accession>A0A087CQT6</accession>
<dbReference type="InterPro" id="IPR016032">
    <property type="entry name" value="Sig_transdc_resp-reg_C-effctor"/>
</dbReference>
<dbReference type="InterPro" id="IPR000792">
    <property type="entry name" value="Tscrpt_reg_LuxR_C"/>
</dbReference>
<name>A0A087CQT6_9BIFI</name>
<dbReference type="InterPro" id="IPR039420">
    <property type="entry name" value="WalR-like"/>
</dbReference>
<evidence type="ECO:0000259" key="5">
    <source>
        <dbReference type="PROSITE" id="PS50110"/>
    </source>
</evidence>
<dbReference type="Pfam" id="PF00072">
    <property type="entry name" value="Response_reg"/>
    <property type="match status" value="1"/>
</dbReference>
<dbReference type="Pfam" id="PF00196">
    <property type="entry name" value="GerE"/>
    <property type="match status" value="1"/>
</dbReference>
<evidence type="ECO:0000259" key="4">
    <source>
        <dbReference type="PROSITE" id="PS50043"/>
    </source>
</evidence>
<dbReference type="SUPFAM" id="SSF52172">
    <property type="entry name" value="CheY-like"/>
    <property type="match status" value="1"/>
</dbReference>
<dbReference type="PROSITE" id="PS50043">
    <property type="entry name" value="HTH_LUXR_2"/>
    <property type="match status" value="1"/>
</dbReference>
<feature type="compositionally biased region" description="Low complexity" evidence="3">
    <location>
        <begin position="131"/>
        <end position="140"/>
    </location>
</feature>